<protein>
    <submittedName>
        <fullName evidence="4">Phosphodiesterase YaeI</fullName>
    </submittedName>
</protein>
<evidence type="ECO:0000259" key="3">
    <source>
        <dbReference type="Pfam" id="PF00149"/>
    </source>
</evidence>
<dbReference type="Gene3D" id="3.60.21.10">
    <property type="match status" value="1"/>
</dbReference>
<sequence length="264" mass="29844">MIGFSLFMWAWQVEPRRVETVTTALEVPQWKEKGGSPLRIVIAGDFHLRPNGGDQARRYMEKIMEAQPDMIFLLGDYANGHTRESSMSPETAREYFKMLKAPLGVFAVQGNHDQYYGWDLWRNMFSELGILPMWNDSLLLHLPGGRDLQLSSVRDDYHLRIRPEELPLRFSPDIPHILLSHVPDIFPLLAPGTADAVISAHTHGGQICLPGGKPLANISREKAKFSYPWSQLNGTPFLITRGLGCSVLPLRFCCPPEIIVLEIQ</sequence>
<organism evidence="4">
    <name type="scientific">Akkermansia muciniphila</name>
    <dbReference type="NCBI Taxonomy" id="239935"/>
    <lineage>
        <taxon>Bacteria</taxon>
        <taxon>Pseudomonadati</taxon>
        <taxon>Verrucomicrobiota</taxon>
        <taxon>Verrucomicrobiia</taxon>
        <taxon>Verrucomicrobiales</taxon>
        <taxon>Akkermansiaceae</taxon>
        <taxon>Akkermansia</taxon>
    </lineage>
</organism>
<evidence type="ECO:0000313" key="4">
    <source>
        <dbReference type="EMBL" id="VYS91386.1"/>
    </source>
</evidence>
<name>A0A6N2SDX1_9BACT</name>
<keyword evidence="2" id="KW-0378">Hydrolase</keyword>
<dbReference type="InterPro" id="IPR004843">
    <property type="entry name" value="Calcineurin-like_PHP"/>
</dbReference>
<dbReference type="InterPro" id="IPR029052">
    <property type="entry name" value="Metallo-depent_PP-like"/>
</dbReference>
<dbReference type="PANTHER" id="PTHR31302">
    <property type="entry name" value="TRANSMEMBRANE PROTEIN WITH METALLOPHOSPHOESTERASE DOMAIN-RELATED"/>
    <property type="match status" value="1"/>
</dbReference>
<dbReference type="AlphaFoldDB" id="A0A6N2SDX1"/>
<dbReference type="GO" id="GO:0046872">
    <property type="term" value="F:metal ion binding"/>
    <property type="evidence" value="ECO:0007669"/>
    <property type="project" value="UniProtKB-KW"/>
</dbReference>
<accession>A0A6N2SDX1</accession>
<feature type="domain" description="Calcineurin-like phosphoesterase" evidence="3">
    <location>
        <begin position="38"/>
        <end position="204"/>
    </location>
</feature>
<dbReference type="SUPFAM" id="SSF56300">
    <property type="entry name" value="Metallo-dependent phosphatases"/>
    <property type="match status" value="1"/>
</dbReference>
<dbReference type="Pfam" id="PF00149">
    <property type="entry name" value="Metallophos"/>
    <property type="match status" value="1"/>
</dbReference>
<dbReference type="InterPro" id="IPR051158">
    <property type="entry name" value="Metallophosphoesterase_sf"/>
</dbReference>
<dbReference type="EMBL" id="CACRSS010000002">
    <property type="protein sequence ID" value="VYS91386.1"/>
    <property type="molecule type" value="Genomic_DNA"/>
</dbReference>
<evidence type="ECO:0000256" key="2">
    <source>
        <dbReference type="ARBA" id="ARBA00022801"/>
    </source>
</evidence>
<dbReference type="PANTHER" id="PTHR31302:SF31">
    <property type="entry name" value="PHOSPHODIESTERASE YAEI"/>
    <property type="match status" value="1"/>
</dbReference>
<gene>
    <name evidence="4" type="ORF">AMLFYP55_02103</name>
</gene>
<dbReference type="RefSeq" id="WP_180971023.1">
    <property type="nucleotide sequence ID" value="NZ_CACRSS010000002.1"/>
</dbReference>
<dbReference type="GO" id="GO:0009245">
    <property type="term" value="P:lipid A biosynthetic process"/>
    <property type="evidence" value="ECO:0007669"/>
    <property type="project" value="TreeGrafter"/>
</dbReference>
<keyword evidence="1" id="KW-0479">Metal-binding</keyword>
<proteinExistence type="predicted"/>
<evidence type="ECO:0000256" key="1">
    <source>
        <dbReference type="ARBA" id="ARBA00022723"/>
    </source>
</evidence>
<reference evidence="4" key="1">
    <citation type="submission" date="2019-11" db="EMBL/GenBank/DDBJ databases">
        <authorList>
            <person name="Feng L."/>
        </authorList>
    </citation>
    <scope>NUCLEOTIDE SEQUENCE</scope>
    <source>
        <strain evidence="4">AMuciniphilaLFYP55</strain>
    </source>
</reference>
<dbReference type="GO" id="GO:0008758">
    <property type="term" value="F:UDP-2,3-diacylglucosamine hydrolase activity"/>
    <property type="evidence" value="ECO:0007669"/>
    <property type="project" value="TreeGrafter"/>
</dbReference>
<dbReference type="GO" id="GO:0016020">
    <property type="term" value="C:membrane"/>
    <property type="evidence" value="ECO:0007669"/>
    <property type="project" value="GOC"/>
</dbReference>